<feature type="compositionally biased region" description="Basic and acidic residues" evidence="1">
    <location>
        <begin position="102"/>
        <end position="111"/>
    </location>
</feature>
<feature type="compositionally biased region" description="Gly residues" evidence="1">
    <location>
        <begin position="40"/>
        <end position="64"/>
    </location>
</feature>
<evidence type="ECO:0000313" key="3">
    <source>
        <dbReference type="Proteomes" id="UP000026961"/>
    </source>
</evidence>
<feature type="region of interest" description="Disordered" evidence="1">
    <location>
        <begin position="1"/>
        <end position="64"/>
    </location>
</feature>
<dbReference type="AlphaFoldDB" id="A0A0E0B1G6"/>
<dbReference type="Proteomes" id="UP000026961">
    <property type="component" value="Chromosome 9"/>
</dbReference>
<organism evidence="2">
    <name type="scientific">Oryza glumipatula</name>
    <dbReference type="NCBI Taxonomy" id="40148"/>
    <lineage>
        <taxon>Eukaryota</taxon>
        <taxon>Viridiplantae</taxon>
        <taxon>Streptophyta</taxon>
        <taxon>Embryophyta</taxon>
        <taxon>Tracheophyta</taxon>
        <taxon>Spermatophyta</taxon>
        <taxon>Magnoliopsida</taxon>
        <taxon>Liliopsida</taxon>
        <taxon>Poales</taxon>
        <taxon>Poaceae</taxon>
        <taxon>BOP clade</taxon>
        <taxon>Oryzoideae</taxon>
        <taxon>Oryzeae</taxon>
        <taxon>Oryzinae</taxon>
        <taxon>Oryza</taxon>
    </lineage>
</organism>
<evidence type="ECO:0000313" key="2">
    <source>
        <dbReference type="EnsemblPlants" id="OGLUM09G06350.1"/>
    </source>
</evidence>
<evidence type="ECO:0000256" key="1">
    <source>
        <dbReference type="SAM" id="MobiDB-lite"/>
    </source>
</evidence>
<reference evidence="2" key="2">
    <citation type="submission" date="2018-05" db="EMBL/GenBank/DDBJ databases">
        <title>OgluRS3 (Oryza glumaepatula Reference Sequence Version 3).</title>
        <authorList>
            <person name="Zhang J."/>
            <person name="Kudrna D."/>
            <person name="Lee S."/>
            <person name="Talag J."/>
            <person name="Welchert J."/>
            <person name="Wing R.A."/>
        </authorList>
    </citation>
    <scope>NUCLEOTIDE SEQUENCE [LARGE SCALE GENOMIC DNA]</scope>
</reference>
<sequence length="290" mass="31442">MRAGDHGRLPPHAPPPDSPPPAHHRDRLRESQQARLGGAHAAGGGAGGVGAGAGRDLGQHLGGDDAGVAVHRAGLADRRVGEQLAGAGRRGRRRPRLRRRQPRDGDGEVRRAPRLLPRLLHLLHPVGAVLRPRELPHERARRRRGGAGGRRAARRGPRRQLLGGGAPRALPRHGAAHVGVRPRPDARLLRAHRRRAPPPRHQLHAAAPPPVHGEEQGRVAGDGAGDGAGGRREISRGKGRQGRQWQHGGVLHGYISLLIVRNSFHDSSYNFFFVIFVLAENRVENFFFVL</sequence>
<feature type="region of interest" description="Disordered" evidence="1">
    <location>
        <begin position="194"/>
        <end position="243"/>
    </location>
</feature>
<feature type="region of interest" description="Disordered" evidence="1">
    <location>
        <begin position="80"/>
        <end position="112"/>
    </location>
</feature>
<accession>A0A0E0B1G6</accession>
<feature type="compositionally biased region" description="Pro residues" evidence="1">
    <location>
        <begin position="11"/>
        <end position="21"/>
    </location>
</feature>
<dbReference type="EnsemblPlants" id="OGLUM09G06350.1">
    <property type="protein sequence ID" value="OGLUM09G06350.1"/>
    <property type="gene ID" value="OGLUM09G06350"/>
</dbReference>
<feature type="compositionally biased region" description="Basic residues" evidence="1">
    <location>
        <begin position="194"/>
        <end position="203"/>
    </location>
</feature>
<feature type="compositionally biased region" description="Basic residues" evidence="1">
    <location>
        <begin position="89"/>
        <end position="101"/>
    </location>
</feature>
<protein>
    <submittedName>
        <fullName evidence="2">Uncharacterized protein</fullName>
    </submittedName>
</protein>
<feature type="region of interest" description="Disordered" evidence="1">
    <location>
        <begin position="133"/>
        <end position="179"/>
    </location>
</feature>
<name>A0A0E0B1G6_9ORYZ</name>
<dbReference type="HOGENOM" id="CLU_961011_0_0_1"/>
<keyword evidence="3" id="KW-1185">Reference proteome</keyword>
<dbReference type="Gramene" id="OGLUM09G06350.1">
    <property type="protein sequence ID" value="OGLUM09G06350.1"/>
    <property type="gene ID" value="OGLUM09G06350"/>
</dbReference>
<reference evidence="2" key="1">
    <citation type="submission" date="2015-04" db="UniProtKB">
        <authorList>
            <consortium name="EnsemblPlants"/>
        </authorList>
    </citation>
    <scope>IDENTIFICATION</scope>
</reference>
<proteinExistence type="predicted"/>
<feature type="compositionally biased region" description="Basic residues" evidence="1">
    <location>
        <begin position="139"/>
        <end position="158"/>
    </location>
</feature>